<proteinExistence type="predicted"/>
<keyword evidence="3" id="KW-0326">Glycosidase</keyword>
<reference evidence="4" key="1">
    <citation type="submission" date="2015-10" db="EMBL/GenBank/DDBJ databases">
        <title>Niche specialization of a soil ammonia-oxidizing archaeon, Candidatus Nitrosocosmicus oleophilus.</title>
        <authorList>
            <person name="Jung M.-Y."/>
            <person name="Rhee S.-K."/>
        </authorList>
    </citation>
    <scope>NUCLEOTIDE SEQUENCE [LARGE SCALE GENOMIC DNA]</scope>
    <source>
        <strain evidence="4">MY3</strain>
    </source>
</reference>
<keyword evidence="1" id="KW-0472">Membrane</keyword>
<dbReference type="EMBL" id="CP012850">
    <property type="protein sequence ID" value="ALI34404.1"/>
    <property type="molecule type" value="Genomic_DNA"/>
</dbReference>
<sequence length="184" mass="20233">MTKNKGNTHNYHLITAISLGLGIVSILLLSSNHLNYAYSETTYFIKSKLNGLVLDIPGSDPRPGAFIQTWTQNNGLGQQWTITGDGFIKSKLNGLVLEIRASDPRPGAYIQTWPQNNGLGQQWTITGDGFIKSKLNGMVLEIRASNPLPGAFIQTWTQNNGLGQQWTLEKLPESTSNNSFNVTN</sequence>
<dbReference type="RefSeq" id="WP_196817071.1">
    <property type="nucleotide sequence ID" value="NZ_CP012850.1"/>
</dbReference>
<keyword evidence="1" id="KW-1133">Transmembrane helix</keyword>
<dbReference type="SUPFAM" id="SSF50370">
    <property type="entry name" value="Ricin B-like lectins"/>
    <property type="match status" value="1"/>
</dbReference>
<organism evidence="3 4">
    <name type="scientific">Candidatus Nitrosocosmicus oleophilus</name>
    <dbReference type="NCBI Taxonomy" id="1353260"/>
    <lineage>
        <taxon>Archaea</taxon>
        <taxon>Nitrososphaerota</taxon>
        <taxon>Nitrososphaeria</taxon>
        <taxon>Nitrososphaerales</taxon>
        <taxon>Nitrososphaeraceae</taxon>
        <taxon>Candidatus Nitrosocosmicus</taxon>
    </lineage>
</organism>
<evidence type="ECO:0000313" key="4">
    <source>
        <dbReference type="Proteomes" id="UP000058925"/>
    </source>
</evidence>
<evidence type="ECO:0000259" key="2">
    <source>
        <dbReference type="SMART" id="SM00458"/>
    </source>
</evidence>
<dbReference type="Pfam" id="PF00652">
    <property type="entry name" value="Ricin_B_lectin"/>
    <property type="match status" value="1"/>
</dbReference>
<evidence type="ECO:0000256" key="1">
    <source>
        <dbReference type="SAM" id="Phobius"/>
    </source>
</evidence>
<dbReference type="SMART" id="SM00458">
    <property type="entry name" value="RICIN"/>
    <property type="match status" value="1"/>
</dbReference>
<keyword evidence="3" id="KW-0378">Hydrolase</keyword>
<dbReference type="CDD" id="cd00161">
    <property type="entry name" value="beta-trefoil_Ricin-like"/>
    <property type="match status" value="1"/>
</dbReference>
<keyword evidence="4" id="KW-1185">Reference proteome</keyword>
<gene>
    <name evidence="3" type="primary">abfB</name>
    <name evidence="3" type="ORF">NMY3_00190</name>
</gene>
<dbReference type="KEGG" id="taa:NMY3_00190"/>
<dbReference type="Proteomes" id="UP000058925">
    <property type="component" value="Chromosome"/>
</dbReference>
<dbReference type="InterPro" id="IPR035992">
    <property type="entry name" value="Ricin_B-like_lectins"/>
</dbReference>
<feature type="domain" description="Ricin B lectin" evidence="2">
    <location>
        <begin position="40"/>
        <end position="169"/>
    </location>
</feature>
<protein>
    <submittedName>
        <fullName evidence="3">Extracellular exo-alpha-L-arabinofuranosidase</fullName>
        <ecNumber evidence="3">3.2.1.55</ecNumber>
    </submittedName>
</protein>
<evidence type="ECO:0000313" key="3">
    <source>
        <dbReference type="EMBL" id="ALI34404.1"/>
    </source>
</evidence>
<dbReference type="GO" id="GO:0046556">
    <property type="term" value="F:alpha-L-arabinofuranosidase activity"/>
    <property type="evidence" value="ECO:0007669"/>
    <property type="project" value="UniProtKB-EC"/>
</dbReference>
<dbReference type="AlphaFoldDB" id="A0A654LSQ3"/>
<dbReference type="EC" id="3.2.1.55" evidence="3"/>
<dbReference type="PROSITE" id="PS50231">
    <property type="entry name" value="RICIN_B_LECTIN"/>
    <property type="match status" value="1"/>
</dbReference>
<dbReference type="InterPro" id="IPR000772">
    <property type="entry name" value="Ricin_B_lectin"/>
</dbReference>
<accession>A0A654LSQ3</accession>
<dbReference type="Gene3D" id="2.80.10.50">
    <property type="match status" value="2"/>
</dbReference>
<keyword evidence="1" id="KW-0812">Transmembrane</keyword>
<name>A0A654LSQ3_9ARCH</name>
<feature type="transmembrane region" description="Helical" evidence="1">
    <location>
        <begin position="12"/>
        <end position="29"/>
    </location>
</feature>
<dbReference type="GeneID" id="60420396"/>